<dbReference type="Proteomes" id="UP000249169">
    <property type="component" value="Unassembled WGS sequence"/>
</dbReference>
<dbReference type="EMBL" id="QHKO01000004">
    <property type="protein sequence ID" value="RAL22147.1"/>
    <property type="molecule type" value="Genomic_DNA"/>
</dbReference>
<evidence type="ECO:0000256" key="2">
    <source>
        <dbReference type="SAM" id="SignalP"/>
    </source>
</evidence>
<proteinExistence type="predicted"/>
<evidence type="ECO:0000313" key="4">
    <source>
        <dbReference type="Proteomes" id="UP000249169"/>
    </source>
</evidence>
<dbReference type="AlphaFoldDB" id="A0A328CA79"/>
<evidence type="ECO:0008006" key="5">
    <source>
        <dbReference type="Google" id="ProtNLM"/>
    </source>
</evidence>
<keyword evidence="2" id="KW-0732">Signal</keyword>
<protein>
    <recommendedName>
        <fullName evidence="5">LTD domain-containing protein</fullName>
    </recommendedName>
</protein>
<dbReference type="OrthoDB" id="5497472at2"/>
<dbReference type="RefSeq" id="WP_111729718.1">
    <property type="nucleotide sequence ID" value="NZ_QHKO01000004.1"/>
</dbReference>
<feature type="chain" id="PRO_5016300694" description="LTD domain-containing protein" evidence="2">
    <location>
        <begin position="34"/>
        <end position="273"/>
    </location>
</feature>
<accession>A0A328CA79</accession>
<organism evidence="3 4">
    <name type="scientific">Lujinxingia litoralis</name>
    <dbReference type="NCBI Taxonomy" id="2211119"/>
    <lineage>
        <taxon>Bacteria</taxon>
        <taxon>Deltaproteobacteria</taxon>
        <taxon>Bradymonadales</taxon>
        <taxon>Lujinxingiaceae</taxon>
        <taxon>Lujinxingia</taxon>
    </lineage>
</organism>
<evidence type="ECO:0000256" key="1">
    <source>
        <dbReference type="SAM" id="MobiDB-lite"/>
    </source>
</evidence>
<keyword evidence="4" id="KW-1185">Reference proteome</keyword>
<feature type="compositionally biased region" description="Basic and acidic residues" evidence="1">
    <location>
        <begin position="45"/>
        <end position="63"/>
    </location>
</feature>
<reference evidence="3 4" key="1">
    <citation type="submission" date="2018-05" db="EMBL/GenBank/DDBJ databases">
        <title>Lujinxingia marina gen. nov. sp. nov., a new facultative anaerobic member of the class Deltaproteobacteria, and proposal of Lujinxingaceae fam. nov.</title>
        <authorList>
            <person name="Li C.-M."/>
        </authorList>
    </citation>
    <scope>NUCLEOTIDE SEQUENCE [LARGE SCALE GENOMIC DNA]</scope>
    <source>
        <strain evidence="3 4">B210</strain>
    </source>
</reference>
<evidence type="ECO:0000313" key="3">
    <source>
        <dbReference type="EMBL" id="RAL22147.1"/>
    </source>
</evidence>
<feature type="signal peptide" evidence="2">
    <location>
        <begin position="1"/>
        <end position="33"/>
    </location>
</feature>
<name>A0A328CA79_9DELT</name>
<gene>
    <name evidence="3" type="ORF">DL240_09840</name>
</gene>
<feature type="region of interest" description="Disordered" evidence="1">
    <location>
        <begin position="45"/>
        <end position="64"/>
    </location>
</feature>
<comment type="caution">
    <text evidence="3">The sequence shown here is derived from an EMBL/GenBank/DDBJ whole genome shotgun (WGS) entry which is preliminary data.</text>
</comment>
<sequence length="273" mass="30005">MHELTPNCSRPSSGRALAALLLGALVHSGCNLAFDLQDYPYRAPEPDADLHADTELDASHPDGDVDAPPARAALVFSELMIHTEPPPGESRELGEYIEILNQGEGAIDPRVIVIEILETNERIEIDRVIDTAKERAIVEALQPIGPGERFVFYRRNNAYYDIKDTLDPTASYEFGRWGRPVGLSNFSRSMRMIELEGDFGFVIHDEVAWRDGALIDPSGASTASREIRENVAFGLHSEATTGRDPANFCYHRETFSSGPLLGSPGQPTPASCR</sequence>